<keyword evidence="2 6" id="KW-0349">Heme</keyword>
<dbReference type="InterPro" id="IPR050597">
    <property type="entry name" value="Cytochrome_c_Oxidase_Subunit"/>
</dbReference>
<dbReference type="GO" id="GO:0046872">
    <property type="term" value="F:metal ion binding"/>
    <property type="evidence" value="ECO:0007669"/>
    <property type="project" value="UniProtKB-KW"/>
</dbReference>
<keyword evidence="10" id="KW-1185">Reference proteome</keyword>
<gene>
    <name evidence="9" type="ORF">FJR48_02870</name>
</gene>
<dbReference type="GO" id="GO:0020037">
    <property type="term" value="F:heme binding"/>
    <property type="evidence" value="ECO:0007669"/>
    <property type="project" value="InterPro"/>
</dbReference>
<sequence length="159" mass="17395">MKNTVVGILTIIIVALMGFVATDDAVYHGGEHGKVIEDMGNKTVNASSSTAPEEKDDREKEKEQLKALRDKAGNAGAFKVSQEYKSKCASCHGVNGEGIMGPKLFGQSADKVYKDLVDFKAGRKENYIMKGLLIKLEESDLRRLADEIGDFPNRAKESK</sequence>
<dbReference type="InterPro" id="IPR009056">
    <property type="entry name" value="Cyt_c-like_dom"/>
</dbReference>
<feature type="compositionally biased region" description="Polar residues" evidence="7">
    <location>
        <begin position="42"/>
        <end position="51"/>
    </location>
</feature>
<evidence type="ECO:0000313" key="10">
    <source>
        <dbReference type="Proteomes" id="UP000326944"/>
    </source>
</evidence>
<dbReference type="Gene3D" id="1.10.760.10">
    <property type="entry name" value="Cytochrome c-like domain"/>
    <property type="match status" value="1"/>
</dbReference>
<dbReference type="Proteomes" id="UP000326944">
    <property type="component" value="Chromosome"/>
</dbReference>
<dbReference type="GO" id="GO:0009055">
    <property type="term" value="F:electron transfer activity"/>
    <property type="evidence" value="ECO:0007669"/>
    <property type="project" value="InterPro"/>
</dbReference>
<dbReference type="PROSITE" id="PS51007">
    <property type="entry name" value="CYTC"/>
    <property type="match status" value="1"/>
</dbReference>
<keyword evidence="3 6" id="KW-0479">Metal-binding</keyword>
<evidence type="ECO:0000256" key="3">
    <source>
        <dbReference type="ARBA" id="ARBA00022723"/>
    </source>
</evidence>
<accession>A0A5P8NZF1</accession>
<dbReference type="PANTHER" id="PTHR33751:SF9">
    <property type="entry name" value="CYTOCHROME C4"/>
    <property type="match status" value="1"/>
</dbReference>
<keyword evidence="5 6" id="KW-0408">Iron</keyword>
<evidence type="ECO:0000256" key="4">
    <source>
        <dbReference type="ARBA" id="ARBA00022982"/>
    </source>
</evidence>
<evidence type="ECO:0000256" key="1">
    <source>
        <dbReference type="ARBA" id="ARBA00022448"/>
    </source>
</evidence>
<evidence type="ECO:0000259" key="8">
    <source>
        <dbReference type="PROSITE" id="PS51007"/>
    </source>
</evidence>
<keyword evidence="4" id="KW-0249">Electron transport</keyword>
<dbReference type="Pfam" id="PF00034">
    <property type="entry name" value="Cytochrom_C"/>
    <property type="match status" value="1"/>
</dbReference>
<evidence type="ECO:0000256" key="6">
    <source>
        <dbReference type="PROSITE-ProRule" id="PRU00433"/>
    </source>
</evidence>
<reference evidence="9 10" key="1">
    <citation type="submission" date="2019-09" db="EMBL/GenBank/DDBJ databases">
        <title>Sulfurimonas gotlandica sp. nov., a chemoautotrophic and psychrotolerant epsilonproteobacterium isolated from a pelagic redoxcline, and an emended description of the genus Sulfurimonas.</title>
        <authorList>
            <person name="Wang S."/>
            <person name="Jiang L."/>
            <person name="Shao S."/>
        </authorList>
    </citation>
    <scope>NUCLEOTIDE SEQUENCE [LARGE SCALE GENOMIC DNA]</scope>
    <source>
        <strain evidence="9 10">GYSZ_1</strain>
    </source>
</reference>
<keyword evidence="1" id="KW-0813">Transport</keyword>
<evidence type="ECO:0000313" key="9">
    <source>
        <dbReference type="EMBL" id="QFR48717.1"/>
    </source>
</evidence>
<feature type="region of interest" description="Disordered" evidence="7">
    <location>
        <begin position="38"/>
        <end position="62"/>
    </location>
</feature>
<dbReference type="OrthoDB" id="5339742at2"/>
<feature type="compositionally biased region" description="Basic and acidic residues" evidence="7">
    <location>
        <begin position="52"/>
        <end position="62"/>
    </location>
</feature>
<organism evidence="9 10">
    <name type="scientific">Sulfurimonas lithotrophica</name>
    <dbReference type="NCBI Taxonomy" id="2590022"/>
    <lineage>
        <taxon>Bacteria</taxon>
        <taxon>Pseudomonadati</taxon>
        <taxon>Campylobacterota</taxon>
        <taxon>Epsilonproteobacteria</taxon>
        <taxon>Campylobacterales</taxon>
        <taxon>Sulfurimonadaceae</taxon>
        <taxon>Sulfurimonas</taxon>
    </lineage>
</organism>
<dbReference type="SUPFAM" id="SSF46626">
    <property type="entry name" value="Cytochrome c"/>
    <property type="match status" value="1"/>
</dbReference>
<proteinExistence type="predicted"/>
<protein>
    <submittedName>
        <fullName evidence="9">C-type cytochrome</fullName>
    </submittedName>
</protein>
<dbReference type="PANTHER" id="PTHR33751">
    <property type="entry name" value="CBB3-TYPE CYTOCHROME C OXIDASE SUBUNIT FIXP"/>
    <property type="match status" value="1"/>
</dbReference>
<dbReference type="InterPro" id="IPR036909">
    <property type="entry name" value="Cyt_c-like_dom_sf"/>
</dbReference>
<dbReference type="RefSeq" id="WP_152306660.1">
    <property type="nucleotide sequence ID" value="NZ_CP043617.1"/>
</dbReference>
<feature type="domain" description="Cytochrome c" evidence="8">
    <location>
        <begin position="69"/>
        <end position="152"/>
    </location>
</feature>
<dbReference type="AlphaFoldDB" id="A0A5P8NZF1"/>
<evidence type="ECO:0000256" key="2">
    <source>
        <dbReference type="ARBA" id="ARBA00022617"/>
    </source>
</evidence>
<dbReference type="EMBL" id="CP043617">
    <property type="protein sequence ID" value="QFR48717.1"/>
    <property type="molecule type" value="Genomic_DNA"/>
</dbReference>
<evidence type="ECO:0000256" key="7">
    <source>
        <dbReference type="SAM" id="MobiDB-lite"/>
    </source>
</evidence>
<dbReference type="KEGG" id="sulg:FJR48_02870"/>
<evidence type="ECO:0000256" key="5">
    <source>
        <dbReference type="ARBA" id="ARBA00023004"/>
    </source>
</evidence>
<name>A0A5P8NZF1_9BACT</name>